<dbReference type="AlphaFoldDB" id="A0A397TX95"/>
<proteinExistence type="predicted"/>
<reference evidence="1 2" key="1">
    <citation type="submission" date="2018-06" db="EMBL/GenBank/DDBJ databases">
        <title>Comparative genomics reveals the genomic features of Rhizophagus irregularis, R. cerebriforme, R. diaphanum and Gigaspora rosea, and their symbiotic lifestyle signature.</title>
        <authorList>
            <person name="Morin E."/>
            <person name="San Clemente H."/>
            <person name="Chen E.C.H."/>
            <person name="De La Providencia I."/>
            <person name="Hainaut M."/>
            <person name="Kuo A."/>
            <person name="Kohler A."/>
            <person name="Murat C."/>
            <person name="Tang N."/>
            <person name="Roy S."/>
            <person name="Loubradou J."/>
            <person name="Henrissat B."/>
            <person name="Grigoriev I.V."/>
            <person name="Corradi N."/>
            <person name="Roux C."/>
            <person name="Martin F.M."/>
        </authorList>
    </citation>
    <scope>NUCLEOTIDE SEQUENCE [LARGE SCALE GENOMIC DNA]</scope>
    <source>
        <strain evidence="1 2">DAOM 194757</strain>
    </source>
</reference>
<dbReference type="EMBL" id="QKWP01002625">
    <property type="protein sequence ID" value="RIB02672.1"/>
    <property type="molecule type" value="Genomic_DNA"/>
</dbReference>
<keyword evidence="2" id="KW-1185">Reference proteome</keyword>
<accession>A0A397TX95</accession>
<sequence>MEHENTDTPKNKDSYLAVLFKNINNSEFLCSDNGRLLTNEDNTTKRLSSEQKSIRLRFHLTMKKYLLFHLMFKFNPAQHKKLDPKSDQFNSISKRIIGNQFYKLRNSGIDEKHYSTLTYCRFNRIISDLFIKRKAKALSFQPYYQFYNSSSVIENIYSHLTFEYKSLRTKMNDISSLLQVREIKSDNEEQVQSLEYQPVFETINTKESELFIELSDRKSIDLCKNDPKYEVVNADYEDYIFYRKVKYPIDEFLENQQNEIKSLTKNTRLLNDYLSNKYRDIREDILALQNDIEDLEIRYLKIEFGEY</sequence>
<protein>
    <submittedName>
        <fullName evidence="1">Uncharacterized protein</fullName>
    </submittedName>
</protein>
<organism evidence="1 2">
    <name type="scientific">Gigaspora rosea</name>
    <dbReference type="NCBI Taxonomy" id="44941"/>
    <lineage>
        <taxon>Eukaryota</taxon>
        <taxon>Fungi</taxon>
        <taxon>Fungi incertae sedis</taxon>
        <taxon>Mucoromycota</taxon>
        <taxon>Glomeromycotina</taxon>
        <taxon>Glomeromycetes</taxon>
        <taxon>Diversisporales</taxon>
        <taxon>Gigasporaceae</taxon>
        <taxon>Gigaspora</taxon>
    </lineage>
</organism>
<name>A0A397TX95_9GLOM</name>
<evidence type="ECO:0000313" key="1">
    <source>
        <dbReference type="EMBL" id="RIB02672.1"/>
    </source>
</evidence>
<evidence type="ECO:0000313" key="2">
    <source>
        <dbReference type="Proteomes" id="UP000266673"/>
    </source>
</evidence>
<comment type="caution">
    <text evidence="1">The sequence shown here is derived from an EMBL/GenBank/DDBJ whole genome shotgun (WGS) entry which is preliminary data.</text>
</comment>
<gene>
    <name evidence="1" type="ORF">C2G38_2227218</name>
</gene>
<dbReference type="Proteomes" id="UP000266673">
    <property type="component" value="Unassembled WGS sequence"/>
</dbReference>
<dbReference type="OrthoDB" id="2395308at2759"/>